<evidence type="ECO:0000313" key="1">
    <source>
        <dbReference type="EMBL" id="MBD2777864.1"/>
    </source>
</evidence>
<dbReference type="AlphaFoldDB" id="A0A8J6XKH5"/>
<dbReference type="RefSeq" id="WP_190836918.1">
    <property type="nucleotide sequence ID" value="NZ_CAWPPI010000118.1"/>
</dbReference>
<name>A0A8J6XKH5_9CYAN</name>
<reference evidence="1" key="1">
    <citation type="submission" date="2020-09" db="EMBL/GenBank/DDBJ databases">
        <title>Iningainema tapete sp. nov. (Scytonemataceae, Cyanobacteria) from greenhouses in central Florida (USA) produces two types of nodularin with biosynthetic potential for microcystin-LR and anabaenopeptins.</title>
        <authorList>
            <person name="Berthold D.E."/>
            <person name="Lefler F.W."/>
            <person name="Huang I.-S."/>
            <person name="Abdulla H."/>
            <person name="Zimba P.V."/>
            <person name="Laughinghouse H.D. IV."/>
        </authorList>
    </citation>
    <scope>NUCLEOTIDE SEQUENCE</scope>
    <source>
        <strain evidence="1">BLCCT55</strain>
    </source>
</reference>
<protein>
    <submittedName>
        <fullName evidence="1">Uncharacterized protein</fullName>
    </submittedName>
</protein>
<evidence type="ECO:0000313" key="2">
    <source>
        <dbReference type="Proteomes" id="UP000629098"/>
    </source>
</evidence>
<proteinExistence type="predicted"/>
<organism evidence="1 2">
    <name type="scientific">Iningainema tapete BLCC-T55</name>
    <dbReference type="NCBI Taxonomy" id="2748662"/>
    <lineage>
        <taxon>Bacteria</taxon>
        <taxon>Bacillati</taxon>
        <taxon>Cyanobacteriota</taxon>
        <taxon>Cyanophyceae</taxon>
        <taxon>Nostocales</taxon>
        <taxon>Scytonemataceae</taxon>
        <taxon>Iningainema tapete</taxon>
    </lineage>
</organism>
<accession>A0A8J6XKH5</accession>
<dbReference type="EMBL" id="JACXAE010000118">
    <property type="protein sequence ID" value="MBD2777864.1"/>
    <property type="molecule type" value="Genomic_DNA"/>
</dbReference>
<sequence length="86" mass="8866">MANQKVELQSTELFEELSDADLMTVVGGVLGTVTEGLKTVVTNATGGLTNTTTGATQDGIADIPASGVNGLNNTITGISDDIFFRF</sequence>
<dbReference type="Proteomes" id="UP000629098">
    <property type="component" value="Unassembled WGS sequence"/>
</dbReference>
<keyword evidence="2" id="KW-1185">Reference proteome</keyword>
<comment type="caution">
    <text evidence="1">The sequence shown here is derived from an EMBL/GenBank/DDBJ whole genome shotgun (WGS) entry which is preliminary data.</text>
</comment>
<gene>
    <name evidence="1" type="ORF">ICL16_38935</name>
</gene>